<dbReference type="EC" id="2.3.1.39" evidence="2"/>
<dbReference type="SMART" id="SM00827">
    <property type="entry name" value="PKS_AT"/>
    <property type="match status" value="1"/>
</dbReference>
<proteinExistence type="inferred from homology"/>
<dbReference type="InterPro" id="IPR016036">
    <property type="entry name" value="Malonyl_transacylase_ACP-bd"/>
</dbReference>
<dbReference type="InterPro" id="IPR024925">
    <property type="entry name" value="Malonyl_CoA-ACP_transAc"/>
</dbReference>
<dbReference type="Pfam" id="PF00698">
    <property type="entry name" value="Acyl_transf_1"/>
    <property type="match status" value="1"/>
</dbReference>
<accession>K1UAR1</accession>
<dbReference type="GO" id="GO:0005829">
    <property type="term" value="C:cytosol"/>
    <property type="evidence" value="ECO:0007669"/>
    <property type="project" value="TreeGrafter"/>
</dbReference>
<evidence type="ECO:0000256" key="1">
    <source>
        <dbReference type="ARBA" id="ARBA00008217"/>
    </source>
</evidence>
<dbReference type="InterPro" id="IPR050858">
    <property type="entry name" value="Mal-CoA-ACP_Trans/PKS_FabD"/>
</dbReference>
<protein>
    <recommendedName>
        <fullName evidence="2">[acyl-carrier-protein] S-malonyltransferase</fullName>
        <ecNumber evidence="2">2.3.1.39</ecNumber>
    </recommendedName>
</protein>
<reference evidence="7" key="1">
    <citation type="journal article" date="2013" name="Environ. Microbiol.">
        <title>Microbiota from the distal guts of lean and obese adolescents exhibit partial functional redundancy besides clear differences in community structure.</title>
        <authorList>
            <person name="Ferrer M."/>
            <person name="Ruiz A."/>
            <person name="Lanza F."/>
            <person name="Haange S.B."/>
            <person name="Oberbach A."/>
            <person name="Till H."/>
            <person name="Bargiela R."/>
            <person name="Campoy C."/>
            <person name="Segura M.T."/>
            <person name="Richter M."/>
            <person name="von Bergen M."/>
            <person name="Seifert J."/>
            <person name="Suarez A."/>
        </authorList>
    </citation>
    <scope>NUCLEOTIDE SEQUENCE</scope>
</reference>
<organism evidence="7">
    <name type="scientific">human gut metagenome</name>
    <dbReference type="NCBI Taxonomy" id="408170"/>
    <lineage>
        <taxon>unclassified sequences</taxon>
        <taxon>metagenomes</taxon>
        <taxon>organismal metagenomes</taxon>
    </lineage>
</organism>
<keyword evidence="3" id="KW-0808">Transferase</keyword>
<dbReference type="GO" id="GO:0004314">
    <property type="term" value="F:[acyl-carrier-protein] S-malonyltransferase activity"/>
    <property type="evidence" value="ECO:0007669"/>
    <property type="project" value="UniProtKB-EC"/>
</dbReference>
<dbReference type="EMBL" id="AJWZ01000363">
    <property type="protein sequence ID" value="EKC77089.1"/>
    <property type="molecule type" value="Genomic_DNA"/>
</dbReference>
<evidence type="ECO:0000256" key="3">
    <source>
        <dbReference type="ARBA" id="ARBA00022679"/>
    </source>
</evidence>
<dbReference type="PANTHER" id="PTHR42681:SF1">
    <property type="entry name" value="MALONYL-COA-ACYL CARRIER PROTEIN TRANSACYLASE, MITOCHONDRIAL"/>
    <property type="match status" value="1"/>
</dbReference>
<dbReference type="AlphaFoldDB" id="K1UAR1"/>
<dbReference type="InterPro" id="IPR016035">
    <property type="entry name" value="Acyl_Trfase/lysoPLipase"/>
</dbReference>
<dbReference type="InterPro" id="IPR001227">
    <property type="entry name" value="Ac_transferase_dom_sf"/>
</dbReference>
<sequence>MKEVCFTDAAGVLKETQYTQPCMTAFAAGLTAVLREQGIMPDYAAGLSLGEYSALACAGVFDMQTAVALTAFRGKAMAAAAAGRTCGMTAVLGLDETSLQACCSAAAEEGVVQICNYNCPGQLVIGGEKAAVDKAADLALAAGARRCLPLNVSGAFHTLLMHPAGDALREKFQSIHFAPMQFPVLFNCLGHEMAQNDTVATLLEKQVQFGVRWEATVRRLAELGVDTAIEIGPGRVLTGFVKKTVGNAISCYPVETAAQLQQLLCTMKGA</sequence>
<dbReference type="SUPFAM" id="SSF55048">
    <property type="entry name" value="Probable ACP-binding domain of malonyl-CoA ACP transacylase"/>
    <property type="match status" value="1"/>
</dbReference>
<dbReference type="FunFam" id="3.30.70.250:FF:000001">
    <property type="entry name" value="Malonyl CoA-acyl carrier protein transacylase"/>
    <property type="match status" value="1"/>
</dbReference>
<comment type="caution">
    <text evidence="7">The sequence shown here is derived from an EMBL/GenBank/DDBJ whole genome shotgun (WGS) entry which is preliminary data.</text>
</comment>
<dbReference type="PIRSF" id="PIRSF000446">
    <property type="entry name" value="Mct"/>
    <property type="match status" value="1"/>
</dbReference>
<evidence type="ECO:0000256" key="4">
    <source>
        <dbReference type="ARBA" id="ARBA00023315"/>
    </source>
</evidence>
<comment type="catalytic activity">
    <reaction evidence="5">
        <text>holo-[ACP] + malonyl-CoA = malonyl-[ACP] + CoA</text>
        <dbReference type="Rhea" id="RHEA:41792"/>
        <dbReference type="Rhea" id="RHEA-COMP:9623"/>
        <dbReference type="Rhea" id="RHEA-COMP:9685"/>
        <dbReference type="ChEBI" id="CHEBI:57287"/>
        <dbReference type="ChEBI" id="CHEBI:57384"/>
        <dbReference type="ChEBI" id="CHEBI:64479"/>
        <dbReference type="ChEBI" id="CHEBI:78449"/>
        <dbReference type="EC" id="2.3.1.39"/>
    </reaction>
</comment>
<feature type="domain" description="Malonyl-CoA:ACP transacylase (MAT)" evidence="6">
    <location>
        <begin position="5"/>
        <end position="269"/>
    </location>
</feature>
<evidence type="ECO:0000313" key="7">
    <source>
        <dbReference type="EMBL" id="EKC77089.1"/>
    </source>
</evidence>
<gene>
    <name evidence="7" type="ORF">OBE_00530</name>
</gene>
<name>K1UAR1_9ZZZZ</name>
<dbReference type="PANTHER" id="PTHR42681">
    <property type="entry name" value="MALONYL-COA-ACYL CARRIER PROTEIN TRANSACYLASE, MITOCHONDRIAL"/>
    <property type="match status" value="1"/>
</dbReference>
<dbReference type="Gene3D" id="3.40.366.10">
    <property type="entry name" value="Malonyl-Coenzyme A Acyl Carrier Protein, domain 2"/>
    <property type="match status" value="1"/>
</dbReference>
<evidence type="ECO:0000256" key="5">
    <source>
        <dbReference type="ARBA" id="ARBA00048462"/>
    </source>
</evidence>
<comment type="similarity">
    <text evidence="1">Belongs to the FabD family.</text>
</comment>
<keyword evidence="4" id="KW-0012">Acyltransferase</keyword>
<evidence type="ECO:0000259" key="6">
    <source>
        <dbReference type="SMART" id="SM00827"/>
    </source>
</evidence>
<dbReference type="InterPro" id="IPR014043">
    <property type="entry name" value="Acyl_transferase_dom"/>
</dbReference>
<dbReference type="GO" id="GO:0006633">
    <property type="term" value="P:fatty acid biosynthetic process"/>
    <property type="evidence" value="ECO:0007669"/>
    <property type="project" value="TreeGrafter"/>
</dbReference>
<dbReference type="SUPFAM" id="SSF52151">
    <property type="entry name" value="FabD/lysophospholipase-like"/>
    <property type="match status" value="1"/>
</dbReference>
<evidence type="ECO:0000256" key="2">
    <source>
        <dbReference type="ARBA" id="ARBA00013258"/>
    </source>
</evidence>
<dbReference type="Gene3D" id="3.30.70.250">
    <property type="entry name" value="Malonyl-CoA ACP transacylase, ACP-binding"/>
    <property type="match status" value="1"/>
</dbReference>